<evidence type="ECO:0000259" key="6">
    <source>
        <dbReference type="Pfam" id="PF04116"/>
    </source>
</evidence>
<evidence type="ECO:0000256" key="2">
    <source>
        <dbReference type="ARBA" id="ARBA00022692"/>
    </source>
</evidence>
<dbReference type="AlphaFoldDB" id="A0AAD9KA86"/>
<evidence type="ECO:0000313" key="8">
    <source>
        <dbReference type="Proteomes" id="UP001208570"/>
    </source>
</evidence>
<keyword evidence="8" id="KW-1185">Reference proteome</keyword>
<feature type="transmembrane region" description="Helical" evidence="5">
    <location>
        <begin position="138"/>
        <end position="156"/>
    </location>
</feature>
<feature type="transmembrane region" description="Helical" evidence="5">
    <location>
        <begin position="60"/>
        <end position="78"/>
    </location>
</feature>
<dbReference type="PANTHER" id="PTHR11863">
    <property type="entry name" value="STEROL DESATURASE"/>
    <property type="match status" value="1"/>
</dbReference>
<evidence type="ECO:0000313" key="7">
    <source>
        <dbReference type="EMBL" id="KAK2166935.1"/>
    </source>
</evidence>
<protein>
    <recommendedName>
        <fullName evidence="6">Fatty acid hydroxylase domain-containing protein</fullName>
    </recommendedName>
</protein>
<reference evidence="7" key="1">
    <citation type="journal article" date="2023" name="Mol. Biol. Evol.">
        <title>Third-Generation Sequencing Reveals the Adaptive Role of the Epigenome in Three Deep-Sea Polychaetes.</title>
        <authorList>
            <person name="Perez M."/>
            <person name="Aroh O."/>
            <person name="Sun Y."/>
            <person name="Lan Y."/>
            <person name="Juniper S.K."/>
            <person name="Young C.R."/>
            <person name="Angers B."/>
            <person name="Qian P.Y."/>
        </authorList>
    </citation>
    <scope>NUCLEOTIDE SEQUENCE</scope>
    <source>
        <strain evidence="7">P08H-3</strain>
    </source>
</reference>
<comment type="subcellular location">
    <subcellularLocation>
        <location evidence="1">Membrane</location>
    </subcellularLocation>
</comment>
<keyword evidence="2 5" id="KW-0812">Transmembrane</keyword>
<feature type="transmembrane region" description="Helical" evidence="5">
    <location>
        <begin position="98"/>
        <end position="118"/>
    </location>
</feature>
<keyword evidence="4 5" id="KW-0472">Membrane</keyword>
<sequence>MEAVVENYTAPIYTNYAEDLLKYFPDNPLKDPFETAWRYMTDNYTKFQIATWGSLLVHEFMYFGICLPSFLFQFMPFMRRFKIQQDKPETFEKQWRCFKLLMFNHFCIQLPMIGGTYMYTEMFGIPYNWEAMPRWYDIAVRVFLCAFIEDTWHFFIHRLAHDKRVYKYVHKVHHYYQTPFGMTAEYAHPVETMVLGMGFFIGILLFSNHVIMLWAWVSARLLETVDVHSGYDIPYINPFHLIPGYAGAKFHDFHHYNFTGNYASTFSWWDWLFGTDKQFKEFLAKKAQLEKEKLKEQ</sequence>
<feature type="transmembrane region" description="Helical" evidence="5">
    <location>
        <begin position="194"/>
        <end position="217"/>
    </location>
</feature>
<dbReference type="GO" id="GO:0005506">
    <property type="term" value="F:iron ion binding"/>
    <property type="evidence" value="ECO:0007669"/>
    <property type="project" value="InterPro"/>
</dbReference>
<dbReference type="Proteomes" id="UP001208570">
    <property type="component" value="Unassembled WGS sequence"/>
</dbReference>
<dbReference type="InterPro" id="IPR050307">
    <property type="entry name" value="Sterol_Desaturase_Related"/>
</dbReference>
<gene>
    <name evidence="7" type="ORF">LSH36_33g03043</name>
</gene>
<evidence type="ECO:0000256" key="3">
    <source>
        <dbReference type="ARBA" id="ARBA00022989"/>
    </source>
</evidence>
<evidence type="ECO:0000256" key="5">
    <source>
        <dbReference type="SAM" id="Phobius"/>
    </source>
</evidence>
<dbReference type="GO" id="GO:0016491">
    <property type="term" value="F:oxidoreductase activity"/>
    <property type="evidence" value="ECO:0007669"/>
    <property type="project" value="InterPro"/>
</dbReference>
<organism evidence="7 8">
    <name type="scientific">Paralvinella palmiformis</name>
    <dbReference type="NCBI Taxonomy" id="53620"/>
    <lineage>
        <taxon>Eukaryota</taxon>
        <taxon>Metazoa</taxon>
        <taxon>Spiralia</taxon>
        <taxon>Lophotrochozoa</taxon>
        <taxon>Annelida</taxon>
        <taxon>Polychaeta</taxon>
        <taxon>Sedentaria</taxon>
        <taxon>Canalipalpata</taxon>
        <taxon>Terebellida</taxon>
        <taxon>Terebelliformia</taxon>
        <taxon>Alvinellidae</taxon>
        <taxon>Paralvinella</taxon>
    </lineage>
</organism>
<dbReference type="InterPro" id="IPR006694">
    <property type="entry name" value="Fatty_acid_hydroxylase"/>
</dbReference>
<evidence type="ECO:0000256" key="1">
    <source>
        <dbReference type="ARBA" id="ARBA00004370"/>
    </source>
</evidence>
<dbReference type="Pfam" id="PF04116">
    <property type="entry name" value="FA_hydroxylase"/>
    <property type="match status" value="1"/>
</dbReference>
<accession>A0AAD9KA86</accession>
<name>A0AAD9KA86_9ANNE</name>
<proteinExistence type="predicted"/>
<feature type="domain" description="Fatty acid hydroxylase" evidence="6">
    <location>
        <begin position="143"/>
        <end position="275"/>
    </location>
</feature>
<dbReference type="GO" id="GO:0016020">
    <property type="term" value="C:membrane"/>
    <property type="evidence" value="ECO:0007669"/>
    <property type="project" value="UniProtKB-SubCell"/>
</dbReference>
<dbReference type="EMBL" id="JAODUP010000033">
    <property type="protein sequence ID" value="KAK2166935.1"/>
    <property type="molecule type" value="Genomic_DNA"/>
</dbReference>
<comment type="caution">
    <text evidence="7">The sequence shown here is derived from an EMBL/GenBank/DDBJ whole genome shotgun (WGS) entry which is preliminary data.</text>
</comment>
<keyword evidence="3 5" id="KW-1133">Transmembrane helix</keyword>
<dbReference type="GO" id="GO:0008610">
    <property type="term" value="P:lipid biosynthetic process"/>
    <property type="evidence" value="ECO:0007669"/>
    <property type="project" value="InterPro"/>
</dbReference>
<evidence type="ECO:0000256" key="4">
    <source>
        <dbReference type="ARBA" id="ARBA00023136"/>
    </source>
</evidence>